<dbReference type="Proteomes" id="UP000793456">
    <property type="component" value="Chromosome V"/>
</dbReference>
<dbReference type="EMBL" id="CM011678">
    <property type="protein sequence ID" value="TMS19690.1"/>
    <property type="molecule type" value="Genomic_DNA"/>
</dbReference>
<accession>A0ACD3RK05</accession>
<comment type="caution">
    <text evidence="1">The sequence shown here is derived from an EMBL/GenBank/DDBJ whole genome shotgun (WGS) entry which is preliminary data.</text>
</comment>
<evidence type="ECO:0000313" key="2">
    <source>
        <dbReference type="Proteomes" id="UP000793456"/>
    </source>
</evidence>
<protein>
    <submittedName>
        <fullName evidence="1">Uncharacterized protein</fullName>
    </submittedName>
</protein>
<reference evidence="1" key="1">
    <citation type="submission" date="2018-11" db="EMBL/GenBank/DDBJ databases">
        <title>The sequence and de novo assembly of Larimichthys crocea genome using PacBio and Hi-C technologies.</title>
        <authorList>
            <person name="Xu P."/>
            <person name="Chen B."/>
            <person name="Zhou Z."/>
            <person name="Ke Q."/>
            <person name="Wu Y."/>
            <person name="Bai H."/>
            <person name="Pu F."/>
        </authorList>
    </citation>
    <scope>NUCLEOTIDE SEQUENCE</scope>
    <source>
        <tissue evidence="1">Muscle</tissue>
    </source>
</reference>
<evidence type="ECO:0000313" key="1">
    <source>
        <dbReference type="EMBL" id="TMS19690.1"/>
    </source>
</evidence>
<keyword evidence="2" id="KW-1185">Reference proteome</keyword>
<proteinExistence type="predicted"/>
<organism evidence="1 2">
    <name type="scientific">Larimichthys crocea</name>
    <name type="common">Large yellow croaker</name>
    <name type="synonym">Pseudosciaena crocea</name>
    <dbReference type="NCBI Taxonomy" id="215358"/>
    <lineage>
        <taxon>Eukaryota</taxon>
        <taxon>Metazoa</taxon>
        <taxon>Chordata</taxon>
        <taxon>Craniata</taxon>
        <taxon>Vertebrata</taxon>
        <taxon>Euteleostomi</taxon>
        <taxon>Actinopterygii</taxon>
        <taxon>Neopterygii</taxon>
        <taxon>Teleostei</taxon>
        <taxon>Neoteleostei</taxon>
        <taxon>Acanthomorphata</taxon>
        <taxon>Eupercaria</taxon>
        <taxon>Sciaenidae</taxon>
        <taxon>Larimichthys</taxon>
    </lineage>
</organism>
<sequence length="109" mass="12075">MDLVGAQRFSSAVGLVTIVECGPVLLGPPLLGKFKDIYHDYKYTYQGCGILLIVSSVFLFAGMGLNYRLLDKEKKEEERMARVGGREQKSNRANAAKEMAEARNSEDTV</sequence>
<name>A0ACD3RK05_LARCR</name>
<gene>
    <name evidence="1" type="ORF">E3U43_004011</name>
</gene>